<evidence type="ECO:0000313" key="6">
    <source>
        <dbReference type="Proteomes" id="UP000053257"/>
    </source>
</evidence>
<feature type="compositionally biased region" description="Acidic residues" evidence="2">
    <location>
        <begin position="632"/>
        <end position="689"/>
    </location>
</feature>
<dbReference type="PANTHER" id="PTHR36681:SF3">
    <property type="entry name" value="NUCLEAR GTPASE, GERMINAL CENTER-ASSOCIATED, TANDEM DUPLICATE 3"/>
    <property type="match status" value="1"/>
</dbReference>
<feature type="domain" description="Dynamin N-terminal" evidence="3">
    <location>
        <begin position="191"/>
        <end position="469"/>
    </location>
</feature>
<organism evidence="5 6">
    <name type="scientific">Phlebiopsis gigantea (strain 11061_1 CR5-6)</name>
    <name type="common">White-rot fungus</name>
    <name type="synonym">Peniophora gigantea</name>
    <dbReference type="NCBI Taxonomy" id="745531"/>
    <lineage>
        <taxon>Eukaryota</taxon>
        <taxon>Fungi</taxon>
        <taxon>Dikarya</taxon>
        <taxon>Basidiomycota</taxon>
        <taxon>Agaricomycotina</taxon>
        <taxon>Agaricomycetes</taxon>
        <taxon>Polyporales</taxon>
        <taxon>Phanerochaetaceae</taxon>
        <taxon>Phlebiopsis</taxon>
    </lineage>
</organism>
<dbReference type="Gene3D" id="3.40.50.300">
    <property type="entry name" value="P-loop containing nucleotide triphosphate hydrolases"/>
    <property type="match status" value="2"/>
</dbReference>
<name>A0A0C3PT41_PHLG1</name>
<evidence type="ECO:0000259" key="3">
    <source>
        <dbReference type="Pfam" id="PF00350"/>
    </source>
</evidence>
<dbReference type="PANTHER" id="PTHR36681">
    <property type="entry name" value="NUCLEAR GTPASE, GERMINAL CENTER-ASSOCIATED, TANDEM DUPLICATE 3"/>
    <property type="match status" value="1"/>
</dbReference>
<dbReference type="EMBL" id="KN840452">
    <property type="protein sequence ID" value="KIP10653.1"/>
    <property type="molecule type" value="Genomic_DNA"/>
</dbReference>
<dbReference type="InterPro" id="IPR045063">
    <property type="entry name" value="Dynamin_N"/>
</dbReference>
<dbReference type="Proteomes" id="UP000053257">
    <property type="component" value="Unassembled WGS sequence"/>
</dbReference>
<dbReference type="HOGENOM" id="CLU_005249_4_1_1"/>
<evidence type="ECO:0000256" key="2">
    <source>
        <dbReference type="SAM" id="MobiDB-lite"/>
    </source>
</evidence>
<keyword evidence="1" id="KW-0175">Coiled coil</keyword>
<dbReference type="Pfam" id="PF00350">
    <property type="entry name" value="Dynamin_N"/>
    <property type="match status" value="1"/>
</dbReference>
<proteinExistence type="predicted"/>
<protein>
    <recommendedName>
        <fullName evidence="7">G domain-containing protein</fullName>
    </recommendedName>
</protein>
<gene>
    <name evidence="5" type="ORF">PHLGIDRAFT_125357</name>
</gene>
<dbReference type="OrthoDB" id="3598281at2759"/>
<keyword evidence="6" id="KW-1185">Reference proteome</keyword>
<feature type="region of interest" description="Disordered" evidence="2">
    <location>
        <begin position="340"/>
        <end position="398"/>
    </location>
</feature>
<dbReference type="InterPro" id="IPR027417">
    <property type="entry name" value="P-loop_NTPase"/>
</dbReference>
<feature type="domain" description="DUF7605" evidence="4">
    <location>
        <begin position="985"/>
        <end position="1145"/>
    </location>
</feature>
<feature type="compositionally biased region" description="Basic and acidic residues" evidence="2">
    <location>
        <begin position="340"/>
        <end position="376"/>
    </location>
</feature>
<dbReference type="InterPro" id="IPR056024">
    <property type="entry name" value="DUF7605"/>
</dbReference>
<dbReference type="AlphaFoldDB" id="A0A0C3PT41"/>
<sequence length="1241" mass="136757">MATILDYFTPKDPSRRRTQQPGQQQIEPAMDTKENVLGAASSSSNGLYIKPEPQDHVAIPRPLSSQPSDVKPFNVKPEPLDAHHAFVDRGFPAPPQAIAANSHGIAPGPSSHPFPQPAPGLQRPEVKNFAVHNNVYEIVYAPEGALKEGLGMVKTLKASINKLELGSKLRKEVWLREIESLTNQGAPTTMIAVCGATGAGKSSILNAILDDNIVPTSGMRACTAVVTEISYHSKKTIEGDVSFLSEAEWRDELSVLLDDLVDEDGNLKRSTDLRSDAGVAWQKVHAVYPSISPEQLIKLSMDQIIARDLTVAKMLGTTQHISANESKSFGLQIAKYIDSKDQKRGDKKKGDKAKAKDAKEKAKGQSLIDKMREQNKSKNASLGLGSSSSSKKKEDDGEGPAFWPLIRQVQVKCNAKALSTGAILVDLPGVADANAARNNIAKDYMKKCDCIWILAPITRAVDDKTARDLMGDAFKMQLMNGNYDDNAITFIASKCDDISCSEVIRALRLEDEPELEAIEAEIEQCKDEMDEWKEKKEEAEASAKETDRSLKELRPLLAEYQEHLRALETGETFVPRLTGKDKGKKAKSTKDEDEDEEMSDASDEESSSKRGKKRKGGASSAQRSAKRRKSTDEDDFIVDDDDDELTFSDDESESGLGPEDSEFDEVSDNDKDEEDQDEAENEEEDEVTEENLNSKIAEVKEAITIGRTQLSEFRKQRKEAVDKLAGLKKRESKAQREKNAFCSKKRSEFSRDVLKEDFRTGLKDLDDAAAEQRNPEAFDPTVNLRDYEAIDLPVFTCSARDYVRIKGQVKGDGDPSCFAKADDTGIPALQEWCHHLTVSSRERAARNFLTHLRTFANSVKMYVQGIGDVTAVDREALRAKWESDLGDEEDAPGMGYGMNFLDDGDDDPFGINNLAMLANPGMRGGLYSLNKRAPKVDRYGELVGITPLLSKEFAKVVDTCVKELQERFKEGLEEKCRLGAVNAATAALDTSDTFAASMHWATYRATLRRHGSWRQDLNVELSNPFTRQIASTWSKVFEADLFASFENGTTTAITNILKEVENSAAPGLKERARGQAELALDEAKVALKKTIDVVAETINSEQKEVSRCLAPHVQNQLVDGYDAAMQERGTGSVARQKALFHNYVAGIKNEIFDGAADVILSRLANAAEAVGNALGDALQDLAEKIEVSVAVLWEGVRDDPAQVKARLQVIDSVTEILDQVDLWQQASRLHREAKGEAMDIA</sequence>
<feature type="region of interest" description="Disordered" evidence="2">
    <location>
        <begin position="529"/>
        <end position="548"/>
    </location>
</feature>
<feature type="coiled-coil region" evidence="1">
    <location>
        <begin position="710"/>
        <end position="737"/>
    </location>
</feature>
<feature type="region of interest" description="Disordered" evidence="2">
    <location>
        <begin position="1"/>
        <end position="33"/>
    </location>
</feature>
<dbReference type="SUPFAM" id="SSF52540">
    <property type="entry name" value="P-loop containing nucleoside triphosphate hydrolases"/>
    <property type="match status" value="1"/>
</dbReference>
<evidence type="ECO:0000259" key="4">
    <source>
        <dbReference type="Pfam" id="PF24564"/>
    </source>
</evidence>
<evidence type="ECO:0000313" key="5">
    <source>
        <dbReference type="EMBL" id="KIP10653.1"/>
    </source>
</evidence>
<accession>A0A0C3PT41</accession>
<feature type="region of interest" description="Disordered" evidence="2">
    <location>
        <begin position="571"/>
        <end position="695"/>
    </location>
</feature>
<dbReference type="Pfam" id="PF24564">
    <property type="entry name" value="DUF7605"/>
    <property type="match status" value="1"/>
</dbReference>
<dbReference type="STRING" id="745531.A0A0C3PT41"/>
<feature type="compositionally biased region" description="Acidic residues" evidence="2">
    <location>
        <begin position="591"/>
        <end position="605"/>
    </location>
</feature>
<evidence type="ECO:0008006" key="7">
    <source>
        <dbReference type="Google" id="ProtNLM"/>
    </source>
</evidence>
<evidence type="ECO:0000256" key="1">
    <source>
        <dbReference type="SAM" id="Coils"/>
    </source>
</evidence>
<reference evidence="5 6" key="1">
    <citation type="journal article" date="2014" name="PLoS Genet.">
        <title>Analysis of the Phlebiopsis gigantea genome, transcriptome and secretome provides insight into its pioneer colonization strategies of wood.</title>
        <authorList>
            <person name="Hori C."/>
            <person name="Ishida T."/>
            <person name="Igarashi K."/>
            <person name="Samejima M."/>
            <person name="Suzuki H."/>
            <person name="Master E."/>
            <person name="Ferreira P."/>
            <person name="Ruiz-Duenas F.J."/>
            <person name="Held B."/>
            <person name="Canessa P."/>
            <person name="Larrondo L.F."/>
            <person name="Schmoll M."/>
            <person name="Druzhinina I.S."/>
            <person name="Kubicek C.P."/>
            <person name="Gaskell J.A."/>
            <person name="Kersten P."/>
            <person name="St John F."/>
            <person name="Glasner J."/>
            <person name="Sabat G."/>
            <person name="Splinter BonDurant S."/>
            <person name="Syed K."/>
            <person name="Yadav J."/>
            <person name="Mgbeahuruike A.C."/>
            <person name="Kovalchuk A."/>
            <person name="Asiegbu F.O."/>
            <person name="Lackner G."/>
            <person name="Hoffmeister D."/>
            <person name="Rencoret J."/>
            <person name="Gutierrez A."/>
            <person name="Sun H."/>
            <person name="Lindquist E."/>
            <person name="Barry K."/>
            <person name="Riley R."/>
            <person name="Grigoriev I.V."/>
            <person name="Henrissat B."/>
            <person name="Kues U."/>
            <person name="Berka R.M."/>
            <person name="Martinez A.T."/>
            <person name="Covert S.F."/>
            <person name="Blanchette R.A."/>
            <person name="Cullen D."/>
        </authorList>
    </citation>
    <scope>NUCLEOTIDE SEQUENCE [LARGE SCALE GENOMIC DNA]</scope>
    <source>
        <strain evidence="5 6">11061_1 CR5-6</strain>
    </source>
</reference>
<feature type="compositionally biased region" description="Low complexity" evidence="2">
    <location>
        <begin position="377"/>
        <end position="389"/>
    </location>
</feature>